<keyword evidence="1" id="KW-0472">Membrane</keyword>
<dbReference type="EMBL" id="JAJFAZ020000003">
    <property type="protein sequence ID" value="KAI5337610.1"/>
    <property type="molecule type" value="Genomic_DNA"/>
</dbReference>
<reference evidence="2 3" key="1">
    <citation type="journal article" date="2022" name="G3 (Bethesda)">
        <title>Whole-genome sequence and methylome profiling of the almond [Prunus dulcis (Mill.) D.A. Webb] cultivar 'Nonpareil'.</title>
        <authorList>
            <person name="D'Amico-Willman K.M."/>
            <person name="Ouma W.Z."/>
            <person name="Meulia T."/>
            <person name="Sideli G.M."/>
            <person name="Gradziel T.M."/>
            <person name="Fresnedo-Ramirez J."/>
        </authorList>
    </citation>
    <scope>NUCLEOTIDE SEQUENCE [LARGE SCALE GENOMIC DNA]</scope>
    <source>
        <strain evidence="2">Clone GOH B32 T37-40</strain>
    </source>
</reference>
<comment type="caution">
    <text evidence="2">The sequence shown here is derived from an EMBL/GenBank/DDBJ whole genome shotgun (WGS) entry which is preliminary data.</text>
</comment>
<accession>A0AAD4W644</accession>
<protein>
    <submittedName>
        <fullName evidence="2">Uncharacterized protein</fullName>
    </submittedName>
</protein>
<organism evidence="2 3">
    <name type="scientific">Prunus dulcis</name>
    <name type="common">Almond</name>
    <name type="synonym">Amygdalus dulcis</name>
    <dbReference type="NCBI Taxonomy" id="3755"/>
    <lineage>
        <taxon>Eukaryota</taxon>
        <taxon>Viridiplantae</taxon>
        <taxon>Streptophyta</taxon>
        <taxon>Embryophyta</taxon>
        <taxon>Tracheophyta</taxon>
        <taxon>Spermatophyta</taxon>
        <taxon>Magnoliopsida</taxon>
        <taxon>eudicotyledons</taxon>
        <taxon>Gunneridae</taxon>
        <taxon>Pentapetalae</taxon>
        <taxon>rosids</taxon>
        <taxon>fabids</taxon>
        <taxon>Rosales</taxon>
        <taxon>Rosaceae</taxon>
        <taxon>Amygdaloideae</taxon>
        <taxon>Amygdaleae</taxon>
        <taxon>Prunus</taxon>
    </lineage>
</organism>
<evidence type="ECO:0000256" key="1">
    <source>
        <dbReference type="SAM" id="Phobius"/>
    </source>
</evidence>
<name>A0AAD4W644_PRUDU</name>
<proteinExistence type="predicted"/>
<sequence length="118" mass="13382">MTRAGREDCIESEKCRINYLYCGISENVPGYKERSDIRVDVLNKSCTAEGDNPPFNFGIFTEAISSKGHCIHRIFLQIFVLFEFNFIFPLQASLLLLPVVMIPETTDESPYGMHKVTG</sequence>
<keyword evidence="3" id="KW-1185">Reference proteome</keyword>
<dbReference type="Proteomes" id="UP001054821">
    <property type="component" value="Chromosome 3"/>
</dbReference>
<gene>
    <name evidence="2" type="ORF">L3X38_016881</name>
</gene>
<evidence type="ECO:0000313" key="3">
    <source>
        <dbReference type="Proteomes" id="UP001054821"/>
    </source>
</evidence>
<dbReference type="AlphaFoldDB" id="A0AAD4W644"/>
<feature type="transmembrane region" description="Helical" evidence="1">
    <location>
        <begin position="74"/>
        <end position="102"/>
    </location>
</feature>
<keyword evidence="1" id="KW-1133">Transmembrane helix</keyword>
<keyword evidence="1" id="KW-0812">Transmembrane</keyword>
<evidence type="ECO:0000313" key="2">
    <source>
        <dbReference type="EMBL" id="KAI5337610.1"/>
    </source>
</evidence>